<dbReference type="Gene3D" id="1.20.1250.20">
    <property type="entry name" value="MFS general substrate transporter like domains"/>
    <property type="match status" value="1"/>
</dbReference>
<feature type="transmembrane region" description="Helical" evidence="7">
    <location>
        <begin position="312"/>
        <end position="331"/>
    </location>
</feature>
<evidence type="ECO:0000313" key="9">
    <source>
        <dbReference type="Proteomes" id="UP001596074"/>
    </source>
</evidence>
<evidence type="ECO:0000256" key="5">
    <source>
        <dbReference type="ARBA" id="ARBA00022989"/>
    </source>
</evidence>
<accession>A0ABW0ZTX9</accession>
<dbReference type="InterPro" id="IPR010290">
    <property type="entry name" value="TM_effector"/>
</dbReference>
<sequence>MGYLRLLGDRRILVLWLAQSLSVLGDRMYALVVMWLVWETTGSAALMGLVAVAESVPYVVIGTAGRRLLVRFASLGRLAALDAARTVVVGALPAVWAVHGASLVALLVVAGLLGALGALFDPNLGALVPDLVRADQVQEVTGLMDLVARIARIAGPGAAGLLLLVVPEVALYVVDASTFGVSAAALTLLSRRARASPRPAGDRGTSDAPGRPRARRLVAAYPLTGCMVGLHGAGQMLLGVALVLPALLALRGGEGAGAYAAAITATGVGAVAANLVAGNLRAASTVPAAYCLAWIAQGVVMTATGAVGSVGWIVGLSLLAGAVGPFCAIGLRTHLARFGRDERLAWMALDQTVLRAAGTVGTLVLPVLAASRPAAGFIAGGAATVAVAAGVWAAAVVRGLR</sequence>
<evidence type="ECO:0000256" key="6">
    <source>
        <dbReference type="ARBA" id="ARBA00023136"/>
    </source>
</evidence>
<dbReference type="EMBL" id="JBHSON010000010">
    <property type="protein sequence ID" value="MFC5745803.1"/>
    <property type="molecule type" value="Genomic_DNA"/>
</dbReference>
<dbReference type="SUPFAM" id="SSF103473">
    <property type="entry name" value="MFS general substrate transporter"/>
    <property type="match status" value="1"/>
</dbReference>
<feature type="transmembrane region" description="Helical" evidence="7">
    <location>
        <begin position="377"/>
        <end position="397"/>
    </location>
</feature>
<name>A0ABW0ZTX9_9ACTN</name>
<keyword evidence="6 7" id="KW-0472">Membrane</keyword>
<evidence type="ECO:0000256" key="1">
    <source>
        <dbReference type="ARBA" id="ARBA00004651"/>
    </source>
</evidence>
<gene>
    <name evidence="8" type="ORF">ACFPZN_09310</name>
</gene>
<feature type="transmembrane region" description="Helical" evidence="7">
    <location>
        <begin position="352"/>
        <end position="371"/>
    </location>
</feature>
<keyword evidence="4 7" id="KW-0812">Transmembrane</keyword>
<keyword evidence="2" id="KW-0813">Transport</keyword>
<reference evidence="9" key="1">
    <citation type="journal article" date="2019" name="Int. J. Syst. Evol. Microbiol.">
        <title>The Global Catalogue of Microorganisms (GCM) 10K type strain sequencing project: providing services to taxonomists for standard genome sequencing and annotation.</title>
        <authorList>
            <consortium name="The Broad Institute Genomics Platform"/>
            <consortium name="The Broad Institute Genome Sequencing Center for Infectious Disease"/>
            <person name="Wu L."/>
            <person name="Ma J."/>
        </authorList>
    </citation>
    <scope>NUCLEOTIDE SEQUENCE [LARGE SCALE GENOMIC DNA]</scope>
    <source>
        <strain evidence="9">KCTC 42087</strain>
    </source>
</reference>
<feature type="transmembrane region" description="Helical" evidence="7">
    <location>
        <begin position="12"/>
        <end position="38"/>
    </location>
</feature>
<feature type="transmembrane region" description="Helical" evidence="7">
    <location>
        <begin position="288"/>
        <end position="306"/>
    </location>
</feature>
<comment type="subcellular location">
    <subcellularLocation>
        <location evidence="1">Cell membrane</location>
        <topology evidence="1">Multi-pass membrane protein</topology>
    </subcellularLocation>
</comment>
<evidence type="ECO:0000256" key="4">
    <source>
        <dbReference type="ARBA" id="ARBA00022692"/>
    </source>
</evidence>
<dbReference type="RefSeq" id="WP_378281427.1">
    <property type="nucleotide sequence ID" value="NZ_JBHSON010000010.1"/>
</dbReference>
<keyword evidence="9" id="KW-1185">Reference proteome</keyword>
<dbReference type="PANTHER" id="PTHR23513">
    <property type="entry name" value="INTEGRAL MEMBRANE EFFLUX PROTEIN-RELATED"/>
    <property type="match status" value="1"/>
</dbReference>
<dbReference type="Pfam" id="PF05977">
    <property type="entry name" value="MFS_3"/>
    <property type="match status" value="1"/>
</dbReference>
<keyword evidence="3" id="KW-1003">Cell membrane</keyword>
<feature type="transmembrane region" description="Helical" evidence="7">
    <location>
        <begin position="86"/>
        <end position="119"/>
    </location>
</feature>
<evidence type="ECO:0000256" key="3">
    <source>
        <dbReference type="ARBA" id="ARBA00022475"/>
    </source>
</evidence>
<comment type="caution">
    <text evidence="8">The sequence shown here is derived from an EMBL/GenBank/DDBJ whole genome shotgun (WGS) entry which is preliminary data.</text>
</comment>
<feature type="transmembrane region" description="Helical" evidence="7">
    <location>
        <begin position="256"/>
        <end position="276"/>
    </location>
</feature>
<evidence type="ECO:0000313" key="8">
    <source>
        <dbReference type="EMBL" id="MFC5745803.1"/>
    </source>
</evidence>
<feature type="transmembrane region" description="Helical" evidence="7">
    <location>
        <begin position="44"/>
        <end position="65"/>
    </location>
</feature>
<dbReference type="Proteomes" id="UP001596074">
    <property type="component" value="Unassembled WGS sequence"/>
</dbReference>
<keyword evidence="5 7" id="KW-1133">Transmembrane helix</keyword>
<dbReference type="InterPro" id="IPR036259">
    <property type="entry name" value="MFS_trans_sf"/>
</dbReference>
<protein>
    <submittedName>
        <fullName evidence="8">MFS transporter</fullName>
    </submittedName>
</protein>
<dbReference type="PANTHER" id="PTHR23513:SF11">
    <property type="entry name" value="STAPHYLOFERRIN A TRANSPORTER"/>
    <property type="match status" value="1"/>
</dbReference>
<evidence type="ECO:0000256" key="7">
    <source>
        <dbReference type="SAM" id="Phobius"/>
    </source>
</evidence>
<feature type="transmembrane region" description="Helical" evidence="7">
    <location>
        <begin position="220"/>
        <end position="244"/>
    </location>
</feature>
<organism evidence="8 9">
    <name type="scientific">Actinomadura rugatobispora</name>
    <dbReference type="NCBI Taxonomy" id="1994"/>
    <lineage>
        <taxon>Bacteria</taxon>
        <taxon>Bacillati</taxon>
        <taxon>Actinomycetota</taxon>
        <taxon>Actinomycetes</taxon>
        <taxon>Streptosporangiales</taxon>
        <taxon>Thermomonosporaceae</taxon>
        <taxon>Actinomadura</taxon>
    </lineage>
</organism>
<proteinExistence type="predicted"/>
<evidence type="ECO:0000256" key="2">
    <source>
        <dbReference type="ARBA" id="ARBA00022448"/>
    </source>
</evidence>